<sequence>MTALKCGLASWLRSASWLPSSWDAGPGTRVLHHWFCRARLCSSQVPGECDGNNNNNENNDNNNNDNNNDFSIMLYAQATWAGVVRPFVPVVHRRPFNATIGGQQGKVPITAEVA</sequence>
<reference evidence="2" key="1">
    <citation type="submission" date="2021-02" db="EMBL/GenBank/DDBJ databases">
        <authorList>
            <person name="Dougan E. K."/>
            <person name="Rhodes N."/>
            <person name="Thang M."/>
            <person name="Chan C."/>
        </authorList>
    </citation>
    <scope>NUCLEOTIDE SEQUENCE</scope>
</reference>
<dbReference type="AlphaFoldDB" id="A0A813JA07"/>
<dbReference type="EMBL" id="CAJNNV010032894">
    <property type="protein sequence ID" value="CAE8641447.1"/>
    <property type="molecule type" value="Genomic_DNA"/>
</dbReference>
<accession>A0A813JA07</accession>
<protein>
    <submittedName>
        <fullName evidence="2">Uncharacterized protein</fullName>
    </submittedName>
</protein>
<proteinExistence type="predicted"/>
<dbReference type="EMBL" id="CAJNNW010021484">
    <property type="protein sequence ID" value="CAE8668019.1"/>
    <property type="molecule type" value="Genomic_DNA"/>
</dbReference>
<evidence type="ECO:0000313" key="2">
    <source>
        <dbReference type="EMBL" id="CAE8668019.1"/>
    </source>
</evidence>
<dbReference type="Proteomes" id="UP000626109">
    <property type="component" value="Unassembled WGS sequence"/>
</dbReference>
<gene>
    <name evidence="1" type="ORF">PGLA1383_LOCUS56069</name>
    <name evidence="2" type="ORF">PGLA2088_LOCUS16784</name>
</gene>
<name>A0A813JA07_POLGL</name>
<evidence type="ECO:0000313" key="3">
    <source>
        <dbReference type="Proteomes" id="UP000626109"/>
    </source>
</evidence>
<evidence type="ECO:0000313" key="1">
    <source>
        <dbReference type="EMBL" id="CAE8641447.1"/>
    </source>
</evidence>
<comment type="caution">
    <text evidence="2">The sequence shown here is derived from an EMBL/GenBank/DDBJ whole genome shotgun (WGS) entry which is preliminary data.</text>
</comment>
<dbReference type="Proteomes" id="UP000654075">
    <property type="component" value="Unassembled WGS sequence"/>
</dbReference>
<evidence type="ECO:0000313" key="4">
    <source>
        <dbReference type="Proteomes" id="UP000654075"/>
    </source>
</evidence>
<organism evidence="2 3">
    <name type="scientific">Polarella glacialis</name>
    <name type="common">Dinoflagellate</name>
    <dbReference type="NCBI Taxonomy" id="89957"/>
    <lineage>
        <taxon>Eukaryota</taxon>
        <taxon>Sar</taxon>
        <taxon>Alveolata</taxon>
        <taxon>Dinophyceae</taxon>
        <taxon>Suessiales</taxon>
        <taxon>Suessiaceae</taxon>
        <taxon>Polarella</taxon>
    </lineage>
</organism>
<keyword evidence="4" id="KW-1185">Reference proteome</keyword>